<accession>A0A8T1VQP7</accession>
<evidence type="ECO:0000259" key="2">
    <source>
        <dbReference type="PROSITE" id="PS50908"/>
    </source>
</evidence>
<feature type="region of interest" description="Disordered" evidence="1">
    <location>
        <begin position="298"/>
        <end position="322"/>
    </location>
</feature>
<dbReference type="InterPro" id="IPR017359">
    <property type="entry name" value="Phi-like"/>
</dbReference>
<reference evidence="3" key="1">
    <citation type="submission" date="2021-02" db="EMBL/GenBank/DDBJ databases">
        <authorList>
            <person name="Palmer J.M."/>
        </authorList>
    </citation>
    <scope>NUCLEOTIDE SEQUENCE</scope>
    <source>
        <strain evidence="3">SCRP734</strain>
    </source>
</reference>
<dbReference type="InterPro" id="IPR059181">
    <property type="entry name" value="RWDD2A-B_C"/>
</dbReference>
<organism evidence="3 4">
    <name type="scientific">Phytophthora pseudosyringae</name>
    <dbReference type="NCBI Taxonomy" id="221518"/>
    <lineage>
        <taxon>Eukaryota</taxon>
        <taxon>Sar</taxon>
        <taxon>Stramenopiles</taxon>
        <taxon>Oomycota</taxon>
        <taxon>Peronosporomycetes</taxon>
        <taxon>Peronosporales</taxon>
        <taxon>Peronosporaceae</taxon>
        <taxon>Phytophthora</taxon>
    </lineage>
</organism>
<dbReference type="PROSITE" id="PS50908">
    <property type="entry name" value="RWD"/>
    <property type="match status" value="1"/>
</dbReference>
<dbReference type="InterPro" id="IPR006575">
    <property type="entry name" value="RWD_dom"/>
</dbReference>
<evidence type="ECO:0000313" key="3">
    <source>
        <dbReference type="EMBL" id="KAG7382320.1"/>
    </source>
</evidence>
<dbReference type="Pfam" id="PF05773">
    <property type="entry name" value="RWD"/>
    <property type="match status" value="1"/>
</dbReference>
<dbReference type="Pfam" id="PF06544">
    <property type="entry name" value="Prp3_C"/>
    <property type="match status" value="1"/>
</dbReference>
<evidence type="ECO:0000256" key="1">
    <source>
        <dbReference type="SAM" id="MobiDB-lite"/>
    </source>
</evidence>
<sequence length="322" mass="35671">MVAAKLESGGLSAAQQQLEELECMLSMFPDAEELEVDAAVKAALEEFAAGSDEPPRPECRIQYTLYYKDIAFGREMPALTLTCPVGYPEVQPMLFEVKCPQLSRVVIEKLNTELGELAAAACESQQVVGLQLYQQMHDFLSQVQISARVDQQSQAAATVPAPEASAPLVLGRRAIYFHHIIASNKRRVVKEWASELQLGGFSKIGWPGVVIVEGAEPNVQEYVRRLQHLRWKQITVRGEQTEERKEGGSGGIDSLRRLPRSFHEFPENGMSDLAAACRDVGLEDLFLTTMKIYGRSTDKEVNEDLQATKESADGKKRGTRCG</sequence>
<dbReference type="OrthoDB" id="432412at2759"/>
<protein>
    <submittedName>
        <fullName evidence="3">RWD domain-containing protein 2B</fullName>
    </submittedName>
</protein>
<dbReference type="InterPro" id="IPR010541">
    <property type="entry name" value="Prp3_C"/>
</dbReference>
<evidence type="ECO:0000313" key="4">
    <source>
        <dbReference type="Proteomes" id="UP000694044"/>
    </source>
</evidence>
<dbReference type="PANTHER" id="PTHR15955">
    <property type="entry name" value="RWD DOMAIN CONTAINING PROTEIN 2"/>
    <property type="match status" value="1"/>
</dbReference>
<dbReference type="AlphaFoldDB" id="A0A8T1VQP7"/>
<name>A0A8T1VQP7_9STRA</name>
<gene>
    <name evidence="3" type="primary">RWDD2B</name>
    <name evidence="3" type="ORF">PHYPSEUDO_005052</name>
</gene>
<dbReference type="Proteomes" id="UP000694044">
    <property type="component" value="Unassembled WGS sequence"/>
</dbReference>
<feature type="domain" description="RWD" evidence="2">
    <location>
        <begin position="19"/>
        <end position="143"/>
    </location>
</feature>
<proteinExistence type="predicted"/>
<dbReference type="PANTHER" id="PTHR15955:SF8">
    <property type="entry name" value="RWD DOMAIN-CONTAINING PROTEIN 2B-RELATED"/>
    <property type="match status" value="1"/>
</dbReference>
<dbReference type="EMBL" id="JAGDFM010000212">
    <property type="protein sequence ID" value="KAG7382320.1"/>
    <property type="molecule type" value="Genomic_DNA"/>
</dbReference>
<comment type="caution">
    <text evidence="3">The sequence shown here is derived from an EMBL/GenBank/DDBJ whole genome shotgun (WGS) entry which is preliminary data.</text>
</comment>
<dbReference type="CDD" id="cd24163">
    <property type="entry name" value="RWDD2_C"/>
    <property type="match status" value="1"/>
</dbReference>
<keyword evidence="4" id="KW-1185">Reference proteome</keyword>
<feature type="compositionally biased region" description="Basic and acidic residues" evidence="1">
    <location>
        <begin position="298"/>
        <end position="316"/>
    </location>
</feature>